<evidence type="ECO:0000313" key="3">
    <source>
        <dbReference type="Proteomes" id="UP000008068"/>
    </source>
</evidence>
<evidence type="ECO:0000313" key="2">
    <source>
        <dbReference type="EMBL" id="EGT54732.1"/>
    </source>
</evidence>
<gene>
    <name evidence="2" type="ORF">CAEBREN_01852</name>
</gene>
<sequence length="190" mass="21193">MKVLLSILLLSFFSIEAHGFRMKRGLSADEQKKFLDELNKDRQEIAKKMGYSTEPMKYSLKLERVAESLKCELAYPGSGQAELIALQFNDVAGELYKYIRENGADSIVPFFYPYAEIGCSKTYKCSKKFTKEELGPEAARFAGKEAIVHGACVVHASSIISREKFMGQGLPRPPKYGDLLGVPKPVGKNL</sequence>
<accession>G0N7D8</accession>
<name>G0N7D8_CAEBE</name>
<dbReference type="OrthoDB" id="5906001at2759"/>
<dbReference type="HOGENOM" id="CLU_102672_0_0_1"/>
<evidence type="ECO:0000256" key="1">
    <source>
        <dbReference type="SAM" id="SignalP"/>
    </source>
</evidence>
<dbReference type="AlphaFoldDB" id="G0N7D8"/>
<keyword evidence="1" id="KW-0732">Signal</keyword>
<dbReference type="OMA" id="CKPESYS"/>
<proteinExistence type="predicted"/>
<dbReference type="Proteomes" id="UP000008068">
    <property type="component" value="Unassembled WGS sequence"/>
</dbReference>
<organism evidence="3">
    <name type="scientific">Caenorhabditis brenneri</name>
    <name type="common">Nematode worm</name>
    <dbReference type="NCBI Taxonomy" id="135651"/>
    <lineage>
        <taxon>Eukaryota</taxon>
        <taxon>Metazoa</taxon>
        <taxon>Ecdysozoa</taxon>
        <taxon>Nematoda</taxon>
        <taxon>Chromadorea</taxon>
        <taxon>Rhabditida</taxon>
        <taxon>Rhabditina</taxon>
        <taxon>Rhabditomorpha</taxon>
        <taxon>Rhabditoidea</taxon>
        <taxon>Rhabditidae</taxon>
        <taxon>Peloderinae</taxon>
        <taxon>Caenorhabditis</taxon>
    </lineage>
</organism>
<feature type="signal peptide" evidence="1">
    <location>
        <begin position="1"/>
        <end position="19"/>
    </location>
</feature>
<reference evidence="3" key="1">
    <citation type="submission" date="2011-07" db="EMBL/GenBank/DDBJ databases">
        <authorList>
            <consortium name="Caenorhabditis brenneri Sequencing and Analysis Consortium"/>
            <person name="Wilson R.K."/>
        </authorList>
    </citation>
    <scope>NUCLEOTIDE SEQUENCE [LARGE SCALE GENOMIC DNA]</scope>
    <source>
        <strain evidence="3">PB2801</strain>
    </source>
</reference>
<feature type="chain" id="PRO_5003404636" evidence="1">
    <location>
        <begin position="20"/>
        <end position="190"/>
    </location>
</feature>
<protein>
    <submittedName>
        <fullName evidence="2">Uncharacterized protein</fullName>
    </submittedName>
</protein>
<dbReference type="EMBL" id="GL379847">
    <property type="protein sequence ID" value="EGT54732.1"/>
    <property type="molecule type" value="Genomic_DNA"/>
</dbReference>
<keyword evidence="3" id="KW-1185">Reference proteome</keyword>
<dbReference type="eggNOG" id="ENOG502TIX2">
    <property type="taxonomic scope" value="Eukaryota"/>
</dbReference>
<dbReference type="InParanoid" id="G0N7D8"/>